<dbReference type="PANTHER" id="PTHR12145">
    <property type="entry name" value="MANNAN ENDO-1,6-ALPHA-MANNOSIDASE DCW1"/>
    <property type="match status" value="1"/>
</dbReference>
<evidence type="ECO:0000313" key="9">
    <source>
        <dbReference type="EMBL" id="EFY87936.1"/>
    </source>
</evidence>
<feature type="region of interest" description="Disordered" evidence="8">
    <location>
        <begin position="1"/>
        <end position="39"/>
    </location>
</feature>
<keyword evidence="5 9" id="KW-0378">Hydrolase</keyword>
<keyword evidence="4" id="KW-0732">Signal</keyword>
<dbReference type="Gene3D" id="1.50.10.20">
    <property type="match status" value="1"/>
</dbReference>
<evidence type="ECO:0000256" key="8">
    <source>
        <dbReference type="SAM" id="MobiDB-lite"/>
    </source>
</evidence>
<dbReference type="OrthoDB" id="4937657at2759"/>
<dbReference type="Proteomes" id="UP000002499">
    <property type="component" value="Unassembled WGS sequence"/>
</dbReference>
<dbReference type="SUPFAM" id="SSF48208">
    <property type="entry name" value="Six-hairpin glycosidases"/>
    <property type="match status" value="1"/>
</dbReference>
<keyword evidence="10" id="KW-1185">Reference proteome</keyword>
<evidence type="ECO:0000256" key="6">
    <source>
        <dbReference type="ARBA" id="ARBA00023180"/>
    </source>
</evidence>
<dbReference type="AlphaFoldDB" id="E9E865"/>
<evidence type="ECO:0000256" key="4">
    <source>
        <dbReference type="ARBA" id="ARBA00022729"/>
    </source>
</evidence>
<evidence type="ECO:0000256" key="5">
    <source>
        <dbReference type="ARBA" id="ARBA00022801"/>
    </source>
</evidence>
<protein>
    <recommendedName>
        <fullName evidence="3">mannan endo-1,6-alpha-mannosidase</fullName>
        <ecNumber evidence="3">3.2.1.101</ecNumber>
    </recommendedName>
</protein>
<dbReference type="STRING" id="655827.E9E865"/>
<keyword evidence="6" id="KW-0325">Glycoprotein</keyword>
<dbReference type="GO" id="GO:0009272">
    <property type="term" value="P:fungal-type cell wall biogenesis"/>
    <property type="evidence" value="ECO:0007669"/>
    <property type="project" value="TreeGrafter"/>
</dbReference>
<keyword evidence="7" id="KW-0326">Glycosidase</keyword>
<comment type="catalytic activity">
    <reaction evidence="1">
        <text>Random hydrolysis of (1-&gt;6)-alpha-D-mannosidic linkages in unbranched (1-&gt;6)-mannans.</text>
        <dbReference type="EC" id="3.2.1.101"/>
    </reaction>
</comment>
<dbReference type="EC" id="3.2.1.101" evidence="3"/>
<comment type="similarity">
    <text evidence="2">Belongs to the glycosyl hydrolase 76 family.</text>
</comment>
<feature type="compositionally biased region" description="Polar residues" evidence="8">
    <location>
        <begin position="315"/>
        <end position="332"/>
    </location>
</feature>
<feature type="compositionally biased region" description="Basic residues" evidence="8">
    <location>
        <begin position="333"/>
        <end position="345"/>
    </location>
</feature>
<dbReference type="InterPro" id="IPR014480">
    <property type="entry name" value="Mannan-1_6-alpha_mannosidase"/>
</dbReference>
<name>E9E865_METAQ</name>
<dbReference type="InParanoid" id="E9E865"/>
<dbReference type="Pfam" id="PF03663">
    <property type="entry name" value="Glyco_hydro_76"/>
    <property type="match status" value="1"/>
</dbReference>
<dbReference type="InterPro" id="IPR005198">
    <property type="entry name" value="Glyco_hydro_76"/>
</dbReference>
<evidence type="ECO:0000256" key="2">
    <source>
        <dbReference type="ARBA" id="ARBA00009699"/>
    </source>
</evidence>
<sequence length="345" mass="38185">MIHQGSPTRDFMPINQTRTEGSHDQGFGPMTSKSAAENKYPDPPPVKPGWLELTQAVFNHSVARWDKENCDGGLHWQIFTFNAGYNYKNSISNGCFFNIASRLARYTGNSTYADWATYSPYWMAYIHGGGKCVNRTDTQWSYNAGIFLQGAAVMCNLTRSDVWKTWTDGLVKQPLKEFVKDGVIFKPAREPARGCDLNGSSFKGYSIRWLVSTIKMAPHITDTIYPIMQATATAAALACSESDASFRGLPGTACGFYGQINAGLKDSSVLGNKCCYRRYSSAVCKTKETAGIQGYPYEEPRKCLEKGYVQGGGNPETNTCGTTGLKNQPQSRNHPKTKWKKITLT</sequence>
<organism evidence="10">
    <name type="scientific">Metarhizium acridum (strain CQMa 102)</name>
    <dbReference type="NCBI Taxonomy" id="655827"/>
    <lineage>
        <taxon>Eukaryota</taxon>
        <taxon>Fungi</taxon>
        <taxon>Dikarya</taxon>
        <taxon>Ascomycota</taxon>
        <taxon>Pezizomycotina</taxon>
        <taxon>Sordariomycetes</taxon>
        <taxon>Hypocreomycetidae</taxon>
        <taxon>Hypocreales</taxon>
        <taxon>Clavicipitaceae</taxon>
        <taxon>Metarhizium</taxon>
    </lineage>
</organism>
<evidence type="ECO:0000256" key="1">
    <source>
        <dbReference type="ARBA" id="ARBA00001452"/>
    </source>
</evidence>
<dbReference type="GO" id="GO:0008496">
    <property type="term" value="F:mannan endo-1,6-alpha-mannosidase activity"/>
    <property type="evidence" value="ECO:0007669"/>
    <property type="project" value="UniProtKB-EC"/>
</dbReference>
<feature type="region of interest" description="Disordered" evidence="8">
    <location>
        <begin position="314"/>
        <end position="345"/>
    </location>
</feature>
<dbReference type="EMBL" id="GL698519">
    <property type="protein sequence ID" value="EFY87936.1"/>
    <property type="molecule type" value="Genomic_DNA"/>
</dbReference>
<dbReference type="HOGENOM" id="CLU_804312_0_0_1"/>
<accession>E9E865</accession>
<dbReference type="PANTHER" id="PTHR12145:SF41">
    <property type="entry name" value="MANNAN ENDO-1,6-ALPHA-MANNOSIDASE"/>
    <property type="match status" value="1"/>
</dbReference>
<dbReference type="GO" id="GO:0016052">
    <property type="term" value="P:carbohydrate catabolic process"/>
    <property type="evidence" value="ECO:0007669"/>
    <property type="project" value="InterPro"/>
</dbReference>
<gene>
    <name evidence="9" type="ORF">MAC_06063</name>
</gene>
<dbReference type="InterPro" id="IPR008928">
    <property type="entry name" value="6-hairpin_glycosidase_sf"/>
</dbReference>
<evidence type="ECO:0000256" key="3">
    <source>
        <dbReference type="ARBA" id="ARBA00012350"/>
    </source>
</evidence>
<reference evidence="9 10" key="1">
    <citation type="journal article" date="2011" name="PLoS Genet.">
        <title>Genome sequencing and comparative transcriptomics of the model entomopathogenic fungi Metarhizium anisopliae and M. acridum.</title>
        <authorList>
            <person name="Gao Q."/>
            <person name="Jin K."/>
            <person name="Ying S.H."/>
            <person name="Zhang Y."/>
            <person name="Xiao G."/>
            <person name="Shang Y."/>
            <person name="Duan Z."/>
            <person name="Hu X."/>
            <person name="Xie X.Q."/>
            <person name="Zhou G."/>
            <person name="Peng G."/>
            <person name="Luo Z."/>
            <person name="Huang W."/>
            <person name="Wang B."/>
            <person name="Fang W."/>
            <person name="Wang S."/>
            <person name="Zhong Y."/>
            <person name="Ma L.J."/>
            <person name="St Leger R.J."/>
            <person name="Zhao G.P."/>
            <person name="Pei Y."/>
            <person name="Feng M.G."/>
            <person name="Xia Y."/>
            <person name="Wang C."/>
        </authorList>
    </citation>
    <scope>NUCLEOTIDE SEQUENCE [LARGE SCALE GENOMIC DNA]</scope>
    <source>
        <strain evidence="9 10">CQMa 102</strain>
    </source>
</reference>
<evidence type="ECO:0000313" key="10">
    <source>
        <dbReference type="Proteomes" id="UP000002499"/>
    </source>
</evidence>
<evidence type="ECO:0000256" key="7">
    <source>
        <dbReference type="ARBA" id="ARBA00023295"/>
    </source>
</evidence>
<dbReference type="eggNOG" id="ENOG502QSWP">
    <property type="taxonomic scope" value="Eukaryota"/>
</dbReference>
<proteinExistence type="inferred from homology"/>